<dbReference type="OrthoDB" id="9814474at2"/>
<feature type="transmembrane region" description="Helical" evidence="1">
    <location>
        <begin position="75"/>
        <end position="95"/>
    </location>
</feature>
<feature type="transmembrane region" description="Helical" evidence="1">
    <location>
        <begin position="45"/>
        <end position="68"/>
    </location>
</feature>
<reference evidence="2 3" key="1">
    <citation type="submission" date="2015-09" db="EMBL/GenBank/DDBJ databases">
        <authorList>
            <consortium name="Pathogen Informatics"/>
        </authorList>
    </citation>
    <scope>NUCLEOTIDE SEQUENCE [LARGE SCALE GENOMIC DNA]</scope>
    <source>
        <strain evidence="2 3">2789STDY5834855</strain>
    </source>
</reference>
<organism evidence="2 3">
    <name type="scientific">Clostridium disporicum</name>
    <dbReference type="NCBI Taxonomy" id="84024"/>
    <lineage>
        <taxon>Bacteria</taxon>
        <taxon>Bacillati</taxon>
        <taxon>Bacillota</taxon>
        <taxon>Clostridia</taxon>
        <taxon>Eubacteriales</taxon>
        <taxon>Clostridiaceae</taxon>
        <taxon>Clostridium</taxon>
    </lineage>
</organism>
<dbReference type="PANTHER" id="PTHR40078:SF1">
    <property type="entry name" value="INTEGRAL MEMBRANE PROTEIN"/>
    <property type="match status" value="1"/>
</dbReference>
<dbReference type="InterPro" id="IPR038750">
    <property type="entry name" value="YczE/YyaS-like"/>
</dbReference>
<keyword evidence="1" id="KW-0812">Transmembrane</keyword>
<feature type="transmembrane region" description="Helical" evidence="1">
    <location>
        <begin position="7"/>
        <end position="25"/>
    </location>
</feature>
<dbReference type="EMBL" id="CYZV01000027">
    <property type="protein sequence ID" value="CUO49652.1"/>
    <property type="molecule type" value="Genomic_DNA"/>
</dbReference>
<dbReference type="PANTHER" id="PTHR40078">
    <property type="entry name" value="INTEGRAL MEMBRANE PROTEIN-RELATED"/>
    <property type="match status" value="1"/>
</dbReference>
<dbReference type="Pfam" id="PF19700">
    <property type="entry name" value="DUF6198"/>
    <property type="match status" value="1"/>
</dbReference>
<evidence type="ECO:0000313" key="2">
    <source>
        <dbReference type="EMBL" id="CUO49652.1"/>
    </source>
</evidence>
<proteinExistence type="predicted"/>
<keyword evidence="1" id="KW-0472">Membrane</keyword>
<name>A0A174FHD1_9CLOT</name>
<gene>
    <name evidence="2" type="ORF">ERS852470_02514</name>
</gene>
<protein>
    <submittedName>
        <fullName evidence="2">Uncharacterized BCR, YitT family COG1284</fullName>
    </submittedName>
</protein>
<accession>A0A174FHD1</accession>
<evidence type="ECO:0000256" key="1">
    <source>
        <dbReference type="SAM" id="Phobius"/>
    </source>
</evidence>
<dbReference type="Proteomes" id="UP000095558">
    <property type="component" value="Unassembled WGS sequence"/>
</dbReference>
<sequence>MNLKTKRILMAFIGVVVTGISIGMFQSSALGTDPFTSFTTGLCNVTGLSFGAFYTILCACMLVIVFILDKRYIGLATIFNLIGNGFIADISRSFIESIIVNPSFLIRVVLLISGVVIMCLAASLYFTADLGVSAYDAISKIMADKKMAQFRLCRILTDLICVIVGFLLKASVGIGTVVTALFMGPLIQWFNNNVSEPLLYKSSKKDSLKINF</sequence>
<keyword evidence="1" id="KW-1133">Transmembrane helix</keyword>
<dbReference type="RefSeq" id="WP_055277241.1">
    <property type="nucleotide sequence ID" value="NZ_CYZV01000027.1"/>
</dbReference>
<feature type="transmembrane region" description="Helical" evidence="1">
    <location>
        <begin position="156"/>
        <end position="183"/>
    </location>
</feature>
<dbReference type="AlphaFoldDB" id="A0A174FHD1"/>
<feature type="transmembrane region" description="Helical" evidence="1">
    <location>
        <begin position="107"/>
        <end position="135"/>
    </location>
</feature>
<evidence type="ECO:0000313" key="3">
    <source>
        <dbReference type="Proteomes" id="UP000095558"/>
    </source>
</evidence>